<dbReference type="Proteomes" id="UP000616885">
    <property type="component" value="Unassembled WGS sequence"/>
</dbReference>
<dbReference type="AlphaFoldDB" id="A0A8H7NQD2"/>
<proteinExistence type="predicted"/>
<evidence type="ECO:0000313" key="3">
    <source>
        <dbReference type="Proteomes" id="UP000616885"/>
    </source>
</evidence>
<evidence type="ECO:0000256" key="1">
    <source>
        <dbReference type="SAM" id="MobiDB-lite"/>
    </source>
</evidence>
<name>A0A8H7NQD2_BIOOC</name>
<organism evidence="2 3">
    <name type="scientific">Bionectria ochroleuca</name>
    <name type="common">Gliocladium roseum</name>
    <dbReference type="NCBI Taxonomy" id="29856"/>
    <lineage>
        <taxon>Eukaryota</taxon>
        <taxon>Fungi</taxon>
        <taxon>Dikarya</taxon>
        <taxon>Ascomycota</taxon>
        <taxon>Pezizomycotina</taxon>
        <taxon>Sordariomycetes</taxon>
        <taxon>Hypocreomycetidae</taxon>
        <taxon>Hypocreales</taxon>
        <taxon>Bionectriaceae</taxon>
        <taxon>Clonostachys</taxon>
    </lineage>
</organism>
<reference evidence="2" key="1">
    <citation type="submission" date="2020-10" db="EMBL/GenBank/DDBJ databases">
        <title>High-Quality Genome Resource of Clonostachys rosea strain S41 by Oxford Nanopore Long-Read Sequencing.</title>
        <authorList>
            <person name="Wang H."/>
        </authorList>
    </citation>
    <scope>NUCLEOTIDE SEQUENCE</scope>
    <source>
        <strain evidence="2">S41</strain>
    </source>
</reference>
<comment type="caution">
    <text evidence="2">The sequence shown here is derived from an EMBL/GenBank/DDBJ whole genome shotgun (WGS) entry which is preliminary data.</text>
</comment>
<evidence type="ECO:0000313" key="2">
    <source>
        <dbReference type="EMBL" id="KAF9759963.1"/>
    </source>
</evidence>
<feature type="region of interest" description="Disordered" evidence="1">
    <location>
        <begin position="66"/>
        <end position="107"/>
    </location>
</feature>
<gene>
    <name evidence="2" type="ORF">IM811_001657</name>
</gene>
<dbReference type="EMBL" id="JADCTT010000001">
    <property type="protein sequence ID" value="KAF9759963.1"/>
    <property type="molecule type" value="Genomic_DNA"/>
</dbReference>
<protein>
    <submittedName>
        <fullName evidence="2">Uncharacterized protein</fullName>
    </submittedName>
</protein>
<sequence>MVRGQARWNLTKTTWTFLVRNSKVTIPVPRSDNARLLARSLLAEISTSHLLGWRTKINTKSRGLLEVLSSPGQQTPTEDIGERGTEDSAFLDAAEQPPPILPKASLE</sequence>
<accession>A0A8H7NQD2</accession>